<gene>
    <name evidence="4" type="ORF">KFE25_002663</name>
</gene>
<evidence type="ECO:0000256" key="1">
    <source>
        <dbReference type="ARBA" id="ARBA00006663"/>
    </source>
</evidence>
<feature type="region of interest" description="Disordered" evidence="3">
    <location>
        <begin position="150"/>
        <end position="205"/>
    </location>
</feature>
<dbReference type="Pfam" id="PF10595">
    <property type="entry name" value="FAM161A_B"/>
    <property type="match status" value="1"/>
</dbReference>
<proteinExistence type="inferred from homology"/>
<feature type="region of interest" description="Disordered" evidence="3">
    <location>
        <begin position="89"/>
        <end position="122"/>
    </location>
</feature>
<evidence type="ECO:0000256" key="2">
    <source>
        <dbReference type="ARBA" id="ARBA00023054"/>
    </source>
</evidence>
<dbReference type="AlphaFoldDB" id="A0A8J5XB54"/>
<dbReference type="GO" id="GO:0005856">
    <property type="term" value="C:cytoskeleton"/>
    <property type="evidence" value="ECO:0007669"/>
    <property type="project" value="UniProtKB-ARBA"/>
</dbReference>
<comment type="caution">
    <text evidence="4">The sequence shown here is derived from an EMBL/GenBank/DDBJ whole genome shotgun (WGS) entry which is preliminary data.</text>
</comment>
<dbReference type="EMBL" id="JAGTXO010000010">
    <property type="protein sequence ID" value="KAG8465356.1"/>
    <property type="molecule type" value="Genomic_DNA"/>
</dbReference>
<name>A0A8J5XB54_DIALT</name>
<evidence type="ECO:0000313" key="5">
    <source>
        <dbReference type="Proteomes" id="UP000751190"/>
    </source>
</evidence>
<dbReference type="OMA" id="KCQAMHK"/>
<dbReference type="GO" id="GO:0005929">
    <property type="term" value="C:cilium"/>
    <property type="evidence" value="ECO:0007669"/>
    <property type="project" value="TreeGrafter"/>
</dbReference>
<dbReference type="PANTHER" id="PTHR21501:SF1">
    <property type="entry name" value="PROTEIN FAM-161"/>
    <property type="match status" value="1"/>
</dbReference>
<feature type="compositionally biased region" description="Basic and acidic residues" evidence="3">
    <location>
        <begin position="177"/>
        <end position="205"/>
    </location>
</feature>
<dbReference type="PANTHER" id="PTHR21501">
    <property type="entry name" value="PROTEIN FAM-161"/>
    <property type="match status" value="1"/>
</dbReference>
<evidence type="ECO:0000256" key="3">
    <source>
        <dbReference type="SAM" id="MobiDB-lite"/>
    </source>
</evidence>
<comment type="similarity">
    <text evidence="1">Belongs to the FAM161 family.</text>
</comment>
<feature type="compositionally biased region" description="Basic and acidic residues" evidence="3">
    <location>
        <begin position="109"/>
        <end position="122"/>
    </location>
</feature>
<dbReference type="OrthoDB" id="2150121at2759"/>
<dbReference type="GO" id="GO:0044782">
    <property type="term" value="P:cilium organization"/>
    <property type="evidence" value="ECO:0007669"/>
    <property type="project" value="TreeGrafter"/>
</dbReference>
<protein>
    <submittedName>
        <fullName evidence="4">Uncharacterized protein</fullName>
    </submittedName>
</protein>
<keyword evidence="5" id="KW-1185">Reference proteome</keyword>
<keyword evidence="2" id="KW-0175">Coiled coil</keyword>
<accession>A0A8J5XB54</accession>
<dbReference type="InterPro" id="IPR019579">
    <property type="entry name" value="FAM161A/B"/>
</dbReference>
<dbReference type="InterPro" id="IPR051655">
    <property type="entry name" value="FAM161"/>
</dbReference>
<feature type="compositionally biased region" description="Basic residues" evidence="3">
    <location>
        <begin position="152"/>
        <end position="167"/>
    </location>
</feature>
<reference evidence="4" key="1">
    <citation type="submission" date="2021-05" db="EMBL/GenBank/DDBJ databases">
        <title>The genome of the haptophyte Pavlova lutheri (Diacronema luteri, Pavlovales) - a model for lipid biosynthesis in eukaryotic algae.</title>
        <authorList>
            <person name="Hulatt C.J."/>
            <person name="Posewitz M.C."/>
        </authorList>
    </citation>
    <scope>NUCLEOTIDE SEQUENCE</scope>
    <source>
        <strain evidence="4">NIVA-4/92</strain>
    </source>
</reference>
<evidence type="ECO:0000313" key="4">
    <source>
        <dbReference type="EMBL" id="KAG8465356.1"/>
    </source>
</evidence>
<sequence length="577" mass="66040">MSLGLSGDLGEVERRLRALRTQAGEMQNALDMPLRALSPPSGGAAWAAPRSPGTPIAGLDPNAPDFLSRLADLKAQHARNLRELELQLQRGGRDTRAHRPVAPRPRSAGARERPHFDAADASRRAAELDELIAATRARRGLDTSRLDAARQRWQHRPHSAPHRRPRPRTTVPQPFEFEGRDAEQRRLSRERAARERRHSEGEEHYQPFKAQPVPISTVEPRYERMVARAERRREEIVAERRANLQAGAKPFSFHDRPPVPRRRPPAKTADELALKHTFRAKPVPPFVSMRVYEQMQHDGALRKERISRAAHELLAHASLPPRMELYRQMGKVNKVAAHADLSGSDGRAQDAFKPRINPMSPAIPPFAKLQKRFEQALTKKKRSVPPTSAQPFAMYTDRRPNRMERVLRDIERDAIVLPEQRWPHASTRAPTKYEPVNAGPPPDSAYRTTLAAELRRASLEDEQELRRAVDAARRREEAERLHRQKQIGAEVAAVLKPTFINDAAEREKRRRQFLEDQREKKENWERVKRQIETNVSKRPYLFEQASTAAHVDRARQERLEQFEKTLRDNGLGDLVDG</sequence>
<organism evidence="4 5">
    <name type="scientific">Diacronema lutheri</name>
    <name type="common">Unicellular marine alga</name>
    <name type="synonym">Monochrysis lutheri</name>
    <dbReference type="NCBI Taxonomy" id="2081491"/>
    <lineage>
        <taxon>Eukaryota</taxon>
        <taxon>Haptista</taxon>
        <taxon>Haptophyta</taxon>
        <taxon>Pavlovophyceae</taxon>
        <taxon>Pavlovales</taxon>
        <taxon>Pavlovaceae</taxon>
        <taxon>Diacronema</taxon>
    </lineage>
</organism>
<dbReference type="Proteomes" id="UP000751190">
    <property type="component" value="Unassembled WGS sequence"/>
</dbReference>